<evidence type="ECO:0000313" key="2">
    <source>
        <dbReference type="Proteomes" id="UP001165960"/>
    </source>
</evidence>
<reference evidence="1" key="1">
    <citation type="submission" date="2022-04" db="EMBL/GenBank/DDBJ databases">
        <title>Genome of the entomopathogenic fungus Entomophthora muscae.</title>
        <authorList>
            <person name="Elya C."/>
            <person name="Lovett B.R."/>
            <person name="Lee E."/>
            <person name="Macias A.M."/>
            <person name="Hajek A.E."/>
            <person name="De Bivort B.L."/>
            <person name="Kasson M.T."/>
            <person name="De Fine Licht H.H."/>
            <person name="Stajich J.E."/>
        </authorList>
    </citation>
    <scope>NUCLEOTIDE SEQUENCE</scope>
    <source>
        <strain evidence="1">Berkeley</strain>
    </source>
</reference>
<dbReference type="Proteomes" id="UP001165960">
    <property type="component" value="Unassembled WGS sequence"/>
</dbReference>
<dbReference type="EMBL" id="QTSX02002900">
    <property type="protein sequence ID" value="KAJ9073540.1"/>
    <property type="molecule type" value="Genomic_DNA"/>
</dbReference>
<gene>
    <name evidence="1" type="ORF">DSO57_1015306</name>
</gene>
<keyword evidence="2" id="KW-1185">Reference proteome</keyword>
<comment type="caution">
    <text evidence="1">The sequence shown here is derived from an EMBL/GenBank/DDBJ whole genome shotgun (WGS) entry which is preliminary data.</text>
</comment>
<organism evidence="1 2">
    <name type="scientific">Entomophthora muscae</name>
    <dbReference type="NCBI Taxonomy" id="34485"/>
    <lineage>
        <taxon>Eukaryota</taxon>
        <taxon>Fungi</taxon>
        <taxon>Fungi incertae sedis</taxon>
        <taxon>Zoopagomycota</taxon>
        <taxon>Entomophthoromycotina</taxon>
        <taxon>Entomophthoromycetes</taxon>
        <taxon>Entomophthorales</taxon>
        <taxon>Entomophthoraceae</taxon>
        <taxon>Entomophthora</taxon>
    </lineage>
</organism>
<accession>A0ACC2TFR1</accession>
<protein>
    <submittedName>
        <fullName evidence="1">Uncharacterized protein</fullName>
    </submittedName>
</protein>
<sequence>MSPQNSQNHSVPKSALKEIHISTHLDFINNLPVHTMNEWCALGLKLARPLHTRSPFIQRRAKAECSVIIEDIVYSRASCRVHPWHLHGHSFHVVARGKSFYNPEHDQKKINAFLKRHPKSILRDTFSLYTTDLTDESNFDGQTQPADSGLNGTGKAKPGFDLCGWYAIRFKADNPGSWVLHWHITHVIMGMATAISVHPY</sequence>
<evidence type="ECO:0000313" key="1">
    <source>
        <dbReference type="EMBL" id="KAJ9073540.1"/>
    </source>
</evidence>
<name>A0ACC2TFR1_9FUNG</name>
<proteinExistence type="predicted"/>